<evidence type="ECO:0000256" key="1">
    <source>
        <dbReference type="SAM" id="SignalP"/>
    </source>
</evidence>
<keyword evidence="1" id="KW-0732">Signal</keyword>
<reference evidence="2 3" key="1">
    <citation type="submission" date="2017-08" db="EMBL/GenBank/DDBJ databases">
        <authorList>
            <person name="de Groot N.N."/>
        </authorList>
    </citation>
    <scope>NUCLEOTIDE SEQUENCE [LARGE SCALE GENOMIC DNA]</scope>
    <source>
        <strain evidence="2 3">JC228</strain>
    </source>
</reference>
<gene>
    <name evidence="2" type="ORF">SAMN05877753_110212</name>
</gene>
<proteinExistence type="predicted"/>
<dbReference type="RefSeq" id="WP_097160243.1">
    <property type="nucleotide sequence ID" value="NZ_JBEPMQ010000011.1"/>
</dbReference>
<dbReference type="OrthoDB" id="1653343at2"/>
<evidence type="ECO:0000313" key="3">
    <source>
        <dbReference type="Proteomes" id="UP000219546"/>
    </source>
</evidence>
<dbReference type="AlphaFoldDB" id="A0A285D5Q8"/>
<accession>A0A285D5Q8</accession>
<dbReference type="Proteomes" id="UP000219546">
    <property type="component" value="Unassembled WGS sequence"/>
</dbReference>
<feature type="signal peptide" evidence="1">
    <location>
        <begin position="1"/>
        <end position="21"/>
    </location>
</feature>
<dbReference type="EMBL" id="OAOP01000010">
    <property type="protein sequence ID" value="SNX75005.1"/>
    <property type="molecule type" value="Genomic_DNA"/>
</dbReference>
<name>A0A285D5Q8_9BACI</name>
<sequence length="253" mass="28744">MNKHLVILGFAFFLLSLPVLANTITDMNRANGVENKIVKEYQEDITGNGKKDKIVIKGVPYDETSLYLKEITLQVETDQSQTFSVQLEGGYDPFADFQDMNHDGVMDVFTSVATGGSGGIYNYYLYSFKDNQQFNLTVPKPLMIQAQFLDNYKATVTIPETKQSYTIDLKERKKEYDRLGLYINGKLNEPTELMVDPYSFMKPQEFGDKGYGLKAIQAISGAYHADRIGQVESDWYYKDGKWNLMSASFIPSK</sequence>
<organism evidence="2 3">
    <name type="scientific">Bacillus oleivorans</name>
    <dbReference type="NCBI Taxonomy" id="1448271"/>
    <lineage>
        <taxon>Bacteria</taxon>
        <taxon>Bacillati</taxon>
        <taxon>Bacillota</taxon>
        <taxon>Bacilli</taxon>
        <taxon>Bacillales</taxon>
        <taxon>Bacillaceae</taxon>
        <taxon>Bacillus</taxon>
    </lineage>
</organism>
<evidence type="ECO:0000313" key="2">
    <source>
        <dbReference type="EMBL" id="SNX75005.1"/>
    </source>
</evidence>
<keyword evidence="3" id="KW-1185">Reference proteome</keyword>
<feature type="chain" id="PRO_5039367772" evidence="1">
    <location>
        <begin position="22"/>
        <end position="253"/>
    </location>
</feature>
<protein>
    <submittedName>
        <fullName evidence="2">Uncharacterized protein</fullName>
    </submittedName>
</protein>